<evidence type="ECO:0000313" key="7">
    <source>
        <dbReference type="EMBL" id="PIO15081.1"/>
    </source>
</evidence>
<protein>
    <recommendedName>
        <fullName evidence="6">WxxW domain-containing protein</fullName>
    </recommendedName>
</protein>
<organism evidence="7 8">
    <name type="scientific">Aquarana catesbeiana</name>
    <name type="common">American bullfrog</name>
    <name type="synonym">Rana catesbeiana</name>
    <dbReference type="NCBI Taxonomy" id="8400"/>
    <lineage>
        <taxon>Eukaryota</taxon>
        <taxon>Metazoa</taxon>
        <taxon>Chordata</taxon>
        <taxon>Craniata</taxon>
        <taxon>Vertebrata</taxon>
        <taxon>Euteleostomi</taxon>
        <taxon>Amphibia</taxon>
        <taxon>Batrachia</taxon>
        <taxon>Anura</taxon>
        <taxon>Neobatrachia</taxon>
        <taxon>Ranoidea</taxon>
        <taxon>Ranidae</taxon>
        <taxon>Aquarana</taxon>
    </lineage>
</organism>
<name>A0A2G9QIZ1_AQUCT</name>
<keyword evidence="3" id="KW-0732">Signal</keyword>
<feature type="compositionally biased region" description="Low complexity" evidence="5">
    <location>
        <begin position="313"/>
        <end position="386"/>
    </location>
</feature>
<dbReference type="OrthoDB" id="10056274at2759"/>
<gene>
    <name evidence="7" type="ORF">AB205_0143960</name>
</gene>
<sequence length="386" mass="41872">CYVNCTWSEWFDVSYPKYEPNGGDYETYENIRNAGLDICEKPEAISCRQDRFPDIPLGQLGQKVTCDVSTGLVCNNKDQAGSMPPVCYNYQIRVYCCVPELPEWCKSTPKPPTTTQTTTTTPPTTTTTTIPPTTTTTPPTTTSPPTTNTPPTTTTTTTPPTTTTTWPTTTITTTESTTSTSTLSSTTVTPTTVPTSPTTNCYVNCTWSEWFDVSYPKYEPNGGDYETYENIRNAGFDICEKPEDISCRQDRFPGIPLEELGQKVTCDVSTGLGCNNKDQAGSMPPVCYNYQIRVYCCVPELPEWCESTPKPPTTTRTTTTTPPTTTTTTTPPTTTSPPTTTATTTPPTTTTTKPTATITTTECTTSTSTLSSTTVTPTTVPTSPTT</sequence>
<feature type="compositionally biased region" description="Low complexity" evidence="5">
    <location>
        <begin position="113"/>
        <end position="193"/>
    </location>
</feature>
<dbReference type="PANTHER" id="PTHR15031:SF6">
    <property type="entry name" value="CARTILAGE INTERMEDIATE LAYER PROTEIN 1-LIKE ISOFORM X1"/>
    <property type="match status" value="1"/>
</dbReference>
<dbReference type="GO" id="GO:0005576">
    <property type="term" value="C:extracellular region"/>
    <property type="evidence" value="ECO:0007669"/>
    <property type="project" value="UniProtKB-SubCell"/>
</dbReference>
<evidence type="ECO:0000313" key="8">
    <source>
        <dbReference type="Proteomes" id="UP000228934"/>
    </source>
</evidence>
<dbReference type="PANTHER" id="PTHR15031">
    <property type="entry name" value="CARTILAGE INTERMEDIATE LAYER PROTEIN CLIP"/>
    <property type="match status" value="1"/>
</dbReference>
<proteinExistence type="predicted"/>
<dbReference type="EMBL" id="KV998843">
    <property type="protein sequence ID" value="PIO15081.1"/>
    <property type="molecule type" value="Genomic_DNA"/>
</dbReference>
<evidence type="ECO:0000256" key="2">
    <source>
        <dbReference type="ARBA" id="ARBA00022525"/>
    </source>
</evidence>
<comment type="subcellular location">
    <subcellularLocation>
        <location evidence="1">Secreted</location>
    </subcellularLocation>
</comment>
<dbReference type="AlphaFoldDB" id="A0A2G9QIZ1"/>
<feature type="region of interest" description="Disordered" evidence="5">
    <location>
        <begin position="107"/>
        <end position="193"/>
    </location>
</feature>
<dbReference type="Proteomes" id="UP000228934">
    <property type="component" value="Unassembled WGS sequence"/>
</dbReference>
<feature type="domain" description="WxxW" evidence="6">
    <location>
        <begin position="7"/>
        <end position="96"/>
    </location>
</feature>
<evidence type="ECO:0000256" key="4">
    <source>
        <dbReference type="ARBA" id="ARBA00023180"/>
    </source>
</evidence>
<reference evidence="8" key="1">
    <citation type="journal article" date="2017" name="Nat. Commun.">
        <title>The North American bullfrog draft genome provides insight into hormonal regulation of long noncoding RNA.</title>
        <authorList>
            <person name="Hammond S.A."/>
            <person name="Warren R.L."/>
            <person name="Vandervalk B.P."/>
            <person name="Kucuk E."/>
            <person name="Khan H."/>
            <person name="Gibb E.A."/>
            <person name="Pandoh P."/>
            <person name="Kirk H."/>
            <person name="Zhao Y."/>
            <person name="Jones M."/>
            <person name="Mungall A.J."/>
            <person name="Coope R."/>
            <person name="Pleasance S."/>
            <person name="Moore R.A."/>
            <person name="Holt R.A."/>
            <person name="Round J.M."/>
            <person name="Ohora S."/>
            <person name="Walle B.V."/>
            <person name="Veldhoen N."/>
            <person name="Helbing C.C."/>
            <person name="Birol I."/>
        </authorList>
    </citation>
    <scope>NUCLEOTIDE SEQUENCE [LARGE SCALE GENOMIC DNA]</scope>
</reference>
<accession>A0A2G9QIZ1</accession>
<evidence type="ECO:0000256" key="3">
    <source>
        <dbReference type="ARBA" id="ARBA00022729"/>
    </source>
</evidence>
<keyword evidence="2" id="KW-0964">Secreted</keyword>
<dbReference type="Pfam" id="PF13330">
    <property type="entry name" value="Mucin2_WxxW"/>
    <property type="match status" value="2"/>
</dbReference>
<feature type="non-terminal residue" evidence="7">
    <location>
        <position position="1"/>
    </location>
</feature>
<dbReference type="InterPro" id="IPR039675">
    <property type="entry name" value="CILP1/CILP2"/>
</dbReference>
<evidence type="ECO:0000256" key="1">
    <source>
        <dbReference type="ARBA" id="ARBA00004613"/>
    </source>
</evidence>
<keyword evidence="4" id="KW-0325">Glycoprotein</keyword>
<feature type="domain" description="WxxW" evidence="6">
    <location>
        <begin position="207"/>
        <end position="296"/>
    </location>
</feature>
<evidence type="ECO:0000256" key="5">
    <source>
        <dbReference type="SAM" id="MobiDB-lite"/>
    </source>
</evidence>
<evidence type="ECO:0000259" key="6">
    <source>
        <dbReference type="Pfam" id="PF13330"/>
    </source>
</evidence>
<feature type="region of interest" description="Disordered" evidence="5">
    <location>
        <begin position="307"/>
        <end position="386"/>
    </location>
</feature>
<feature type="non-terminal residue" evidence="7">
    <location>
        <position position="386"/>
    </location>
</feature>
<keyword evidence="8" id="KW-1185">Reference proteome</keyword>
<dbReference type="InterPro" id="IPR025155">
    <property type="entry name" value="WxxW_domain"/>
</dbReference>